<organism evidence="4 5">
    <name type="scientific">Brassicogethes aeneus</name>
    <name type="common">Rape pollen beetle</name>
    <name type="synonym">Meligethes aeneus</name>
    <dbReference type="NCBI Taxonomy" id="1431903"/>
    <lineage>
        <taxon>Eukaryota</taxon>
        <taxon>Metazoa</taxon>
        <taxon>Ecdysozoa</taxon>
        <taxon>Arthropoda</taxon>
        <taxon>Hexapoda</taxon>
        <taxon>Insecta</taxon>
        <taxon>Pterygota</taxon>
        <taxon>Neoptera</taxon>
        <taxon>Endopterygota</taxon>
        <taxon>Coleoptera</taxon>
        <taxon>Polyphaga</taxon>
        <taxon>Cucujiformia</taxon>
        <taxon>Nitidulidae</taxon>
        <taxon>Meligethinae</taxon>
        <taxon>Brassicogethes</taxon>
    </lineage>
</organism>
<keyword evidence="5" id="KW-1185">Reference proteome</keyword>
<dbReference type="PROSITE" id="PS51135">
    <property type="entry name" value="CIDE_N"/>
    <property type="match status" value="1"/>
</dbReference>
<dbReference type="Gene3D" id="3.10.20.10">
    <property type="match status" value="1"/>
</dbReference>
<dbReference type="OrthoDB" id="8806090at2759"/>
<gene>
    <name evidence="4" type="ORF">MELIAE_LOCUS6158</name>
</gene>
<dbReference type="SUPFAM" id="SSF54277">
    <property type="entry name" value="CAD &amp; PB1 domains"/>
    <property type="match status" value="1"/>
</dbReference>
<evidence type="ECO:0000259" key="3">
    <source>
        <dbReference type="PROSITE" id="PS51135"/>
    </source>
</evidence>
<protein>
    <recommendedName>
        <fullName evidence="3">CIDE-N domain-containing protein</fullName>
    </recommendedName>
</protein>
<sequence>MDKENGLHNASHIFKIWDSSRKNKILVIARSSNIYQQVILKASQKLNVNGVSLVIEKDGTRVDEDEELIMVKDDPLILLEKDQFWVAENSLHPNPTSIEETQSLAQIITEAEIDLNLNEIQNMPLVIFDQNSEMFWKEFNLWKHVSLKNIENLENGVRTSNLTKEVIRNVVDGMREIKTIIPCKAFKIVASRMVDKYKQSFQAHDEENVILGNGYDHIYCKLLDRNNYLNRPNKRNTEHVEVPSKKRKTLANARVGCLNWQPSLIPTDALEKKEKLREITPDSNQFIPLMEDTFALQRTNINSSTQEIKEIFEEWPGLLTKEGIFTHFKILTNVNPYEIECTEKSIKIKKFGEKNKIPVSEPANLKNALKVVSQHFKEDFLQIFYKVKNGDVENPVNILSPAIVEIEHDESNVEYIVQLENLRSNPVNDFESAFLMTFALYFIFGLEYPKKNACTFEFIQRYFFKIHQESGTKSSIKNVKNKVFNLILKLSNF</sequence>
<name>A0A9P0B1L5_BRAAE</name>
<dbReference type="GO" id="GO:0006915">
    <property type="term" value="P:apoptotic process"/>
    <property type="evidence" value="ECO:0007669"/>
    <property type="project" value="UniProtKB-UniRule"/>
</dbReference>
<proteinExistence type="predicted"/>
<evidence type="ECO:0000313" key="5">
    <source>
        <dbReference type="Proteomes" id="UP001154078"/>
    </source>
</evidence>
<dbReference type="AlphaFoldDB" id="A0A9P0B1L5"/>
<dbReference type="EMBL" id="OV121135">
    <property type="protein sequence ID" value="CAH0554613.1"/>
    <property type="molecule type" value="Genomic_DNA"/>
</dbReference>
<evidence type="ECO:0000313" key="4">
    <source>
        <dbReference type="EMBL" id="CAH0554613.1"/>
    </source>
</evidence>
<accession>A0A9P0B1L5</accession>
<dbReference type="InterPro" id="IPR003508">
    <property type="entry name" value="CIDE-N_dom"/>
</dbReference>
<reference evidence="4" key="1">
    <citation type="submission" date="2021-12" db="EMBL/GenBank/DDBJ databases">
        <authorList>
            <person name="King R."/>
        </authorList>
    </citation>
    <scope>NUCLEOTIDE SEQUENCE</scope>
</reference>
<keyword evidence="1 2" id="KW-0053">Apoptosis</keyword>
<evidence type="ECO:0000256" key="2">
    <source>
        <dbReference type="PROSITE-ProRule" id="PRU00447"/>
    </source>
</evidence>
<dbReference type="SMART" id="SM00266">
    <property type="entry name" value="CAD"/>
    <property type="match status" value="1"/>
</dbReference>
<dbReference type="Pfam" id="PF02017">
    <property type="entry name" value="CIDE-N"/>
    <property type="match status" value="1"/>
</dbReference>
<dbReference type="Proteomes" id="UP001154078">
    <property type="component" value="Chromosome 4"/>
</dbReference>
<feature type="domain" description="CIDE-N" evidence="3">
    <location>
        <begin position="10"/>
        <end position="87"/>
    </location>
</feature>
<dbReference type="PANTHER" id="PTHR31025:SF22">
    <property type="entry name" value="IP13529P"/>
    <property type="match status" value="1"/>
</dbReference>
<dbReference type="PANTHER" id="PTHR31025">
    <property type="entry name" value="SI:CH211-196P9.1-RELATED"/>
    <property type="match status" value="1"/>
</dbReference>
<evidence type="ECO:0000256" key="1">
    <source>
        <dbReference type="ARBA" id="ARBA00022703"/>
    </source>
</evidence>